<evidence type="ECO:0000256" key="1">
    <source>
        <dbReference type="ARBA" id="ARBA00022614"/>
    </source>
</evidence>
<dbReference type="InterPro" id="IPR003591">
    <property type="entry name" value="Leu-rich_rpt_typical-subtyp"/>
</dbReference>
<dbReference type="EMBL" id="CP119878">
    <property type="protein sequence ID" value="WFD34913.1"/>
    <property type="molecule type" value="Genomic_DNA"/>
</dbReference>
<feature type="compositionally biased region" description="Polar residues" evidence="3">
    <location>
        <begin position="57"/>
        <end position="67"/>
    </location>
</feature>
<feature type="region of interest" description="Disordered" evidence="3">
    <location>
        <begin position="57"/>
        <end position="76"/>
    </location>
</feature>
<protein>
    <submittedName>
        <fullName evidence="4">Uncharacterized protein</fullName>
    </submittedName>
</protein>
<dbReference type="AlphaFoldDB" id="A0AAF0EYF5"/>
<dbReference type="Gene3D" id="3.80.10.10">
    <property type="entry name" value="Ribonuclease Inhibitor"/>
    <property type="match status" value="1"/>
</dbReference>
<name>A0AAF0EYF5_9BASI</name>
<keyword evidence="2" id="KW-0677">Repeat</keyword>
<organism evidence="4 5">
    <name type="scientific">Malassezia cuniculi</name>
    <dbReference type="NCBI Taxonomy" id="948313"/>
    <lineage>
        <taxon>Eukaryota</taxon>
        <taxon>Fungi</taxon>
        <taxon>Dikarya</taxon>
        <taxon>Basidiomycota</taxon>
        <taxon>Ustilaginomycotina</taxon>
        <taxon>Malasseziomycetes</taxon>
        <taxon>Malasseziales</taxon>
        <taxon>Malasseziaceae</taxon>
        <taxon>Malassezia</taxon>
    </lineage>
</organism>
<sequence length="565" mass="63045">MSLRSFSNSRRAISASNTGYDGPPIESLSLMPPPSGLAPAAPIDMNRNQVLSQFFESSSDDALTSSEDMAPSYDNWPKQENMHKREFARTESAHADPLSALGPRLLRTDSESGSQRAPRRIRFTGTSPKKLTRRRAEVLEDWEQQEESSTSWMRQDELRWLAIVNRVFDEAKENPAILLGGCHVQHIPSLVGDLRNYVAIAPRRAEFPSRSLSFGSSRSARRDGHSKLQFYLWDNLLTRLPSALFQVNNLSVLSLRKNNLTSLPHAIGELHNLRELNVGGNKLRYLPAEIQRLRLETFTFAPNPFLEPEGTLELREPYGRANDTDAMPPPPLPRRVSWGRTTSEAAIRDRDDSRIARVLGPLERRGFPSLIELCIRRLLSVDADDPSAIILDQYETGCLASLRYDMNARVVYQLEAARRSASHAWGSRSTVAPSARAESARKAWFAGAHFRGDAEWPPAPVSALDLEESLEHYDDACENVWFNRSPASISGASDWPARIAPSGVFVHPQEQRMEWVSHVAGIFVAKPGTIEEIQNASEPVQAKGHGCLPLLWRGGECASLRFLGA</sequence>
<dbReference type="SMART" id="SM00369">
    <property type="entry name" value="LRR_TYP"/>
    <property type="match status" value="2"/>
</dbReference>
<dbReference type="InterPro" id="IPR001611">
    <property type="entry name" value="Leu-rich_rpt"/>
</dbReference>
<evidence type="ECO:0000313" key="5">
    <source>
        <dbReference type="Proteomes" id="UP001219933"/>
    </source>
</evidence>
<dbReference type="PANTHER" id="PTHR48051:SF1">
    <property type="entry name" value="RAS SUPPRESSOR PROTEIN 1"/>
    <property type="match status" value="1"/>
</dbReference>
<dbReference type="Proteomes" id="UP001219933">
    <property type="component" value="Chromosome 2"/>
</dbReference>
<feature type="region of interest" description="Disordered" evidence="3">
    <location>
        <begin position="1"/>
        <end position="39"/>
    </location>
</feature>
<evidence type="ECO:0000256" key="3">
    <source>
        <dbReference type="SAM" id="MobiDB-lite"/>
    </source>
</evidence>
<reference evidence="4" key="1">
    <citation type="submission" date="2023-03" db="EMBL/GenBank/DDBJ databases">
        <title>Mating type loci evolution in Malassezia.</title>
        <authorList>
            <person name="Coelho M.A."/>
        </authorList>
    </citation>
    <scope>NUCLEOTIDE SEQUENCE</scope>
    <source>
        <strain evidence="4">CBS 11721</strain>
    </source>
</reference>
<accession>A0AAF0EYF5</accession>
<dbReference type="InterPro" id="IPR050216">
    <property type="entry name" value="LRR_domain-containing"/>
</dbReference>
<dbReference type="GO" id="GO:0005737">
    <property type="term" value="C:cytoplasm"/>
    <property type="evidence" value="ECO:0007669"/>
    <property type="project" value="TreeGrafter"/>
</dbReference>
<gene>
    <name evidence="4" type="ORF">MCUN1_001758</name>
</gene>
<dbReference type="PANTHER" id="PTHR48051">
    <property type="match status" value="1"/>
</dbReference>
<feature type="region of interest" description="Disordered" evidence="3">
    <location>
        <begin position="90"/>
        <end position="118"/>
    </location>
</feature>
<dbReference type="Pfam" id="PF13855">
    <property type="entry name" value="LRR_8"/>
    <property type="match status" value="1"/>
</dbReference>
<dbReference type="SUPFAM" id="SSF52058">
    <property type="entry name" value="L domain-like"/>
    <property type="match status" value="1"/>
</dbReference>
<feature type="compositionally biased region" description="Polar residues" evidence="3">
    <location>
        <begin position="1"/>
        <end position="19"/>
    </location>
</feature>
<dbReference type="InterPro" id="IPR032675">
    <property type="entry name" value="LRR_dom_sf"/>
</dbReference>
<keyword evidence="1" id="KW-0433">Leucine-rich repeat</keyword>
<proteinExistence type="predicted"/>
<evidence type="ECO:0000313" key="4">
    <source>
        <dbReference type="EMBL" id="WFD34913.1"/>
    </source>
</evidence>
<evidence type="ECO:0000256" key="2">
    <source>
        <dbReference type="ARBA" id="ARBA00022737"/>
    </source>
</evidence>
<keyword evidence="5" id="KW-1185">Reference proteome</keyword>